<reference evidence="1" key="1">
    <citation type="submission" date="2021-02" db="EMBL/GenBank/DDBJ databases">
        <authorList>
            <person name="Cremers G."/>
            <person name="Picone N."/>
        </authorList>
    </citation>
    <scope>NUCLEOTIDE SEQUENCE</scope>
    <source>
        <strain evidence="1">PQ17</strain>
    </source>
</reference>
<dbReference type="AlphaFoldDB" id="A0A8J2FS68"/>
<accession>A0A8J2FS68</accession>
<keyword evidence="2" id="KW-1185">Reference proteome</keyword>
<comment type="caution">
    <text evidence="1">The sequence shown here is derived from an EMBL/GenBank/DDBJ whole genome shotgun (WGS) entry which is preliminary data.</text>
</comment>
<dbReference type="Proteomes" id="UP000663859">
    <property type="component" value="Unassembled WGS sequence"/>
</dbReference>
<proteinExistence type="predicted"/>
<evidence type="ECO:0000313" key="1">
    <source>
        <dbReference type="EMBL" id="CAF0694285.1"/>
    </source>
</evidence>
<sequence>MLQARGSRVSRKFSVRDVSSGVWVALLEVDPKDESGTLAGPQNDRSLKRAVETALPQGRRSRVLDSQCSQIWPS</sequence>
<evidence type="ECO:0000313" key="2">
    <source>
        <dbReference type="Proteomes" id="UP000663859"/>
    </source>
</evidence>
<organism evidence="1 2">
    <name type="scientific">Candidatus Methylacidithermus pantelleriae</name>
    <dbReference type="NCBI Taxonomy" id="2744239"/>
    <lineage>
        <taxon>Bacteria</taxon>
        <taxon>Pseudomonadati</taxon>
        <taxon>Verrucomicrobiota</taxon>
        <taxon>Methylacidiphilae</taxon>
        <taxon>Methylacidiphilales</taxon>
        <taxon>Methylacidiphilaceae</taxon>
        <taxon>Candidatus Methylacidithermus</taxon>
    </lineage>
</organism>
<name>A0A8J2FS68_9BACT</name>
<gene>
    <name evidence="1" type="ORF">MPNT_160002</name>
</gene>
<dbReference type="EMBL" id="CAJNOB010000008">
    <property type="protein sequence ID" value="CAF0694285.1"/>
    <property type="molecule type" value="Genomic_DNA"/>
</dbReference>
<protein>
    <submittedName>
        <fullName evidence="1">Uncharacterized protein</fullName>
    </submittedName>
</protein>